<organism evidence="2 3">
    <name type="scientific">Caenorhabditis auriculariae</name>
    <dbReference type="NCBI Taxonomy" id="2777116"/>
    <lineage>
        <taxon>Eukaryota</taxon>
        <taxon>Metazoa</taxon>
        <taxon>Ecdysozoa</taxon>
        <taxon>Nematoda</taxon>
        <taxon>Chromadorea</taxon>
        <taxon>Rhabditida</taxon>
        <taxon>Rhabditina</taxon>
        <taxon>Rhabditomorpha</taxon>
        <taxon>Rhabditoidea</taxon>
        <taxon>Rhabditidae</taxon>
        <taxon>Peloderinae</taxon>
        <taxon>Caenorhabditis</taxon>
    </lineage>
</organism>
<proteinExistence type="predicted"/>
<name>A0A8S1HP25_9PELO</name>
<evidence type="ECO:0000256" key="1">
    <source>
        <dbReference type="SAM" id="SignalP"/>
    </source>
</evidence>
<dbReference type="AlphaFoldDB" id="A0A8S1HP25"/>
<sequence>MLFVVLFLTAFSSAQALNCPNGVFQLPPPNVVNGSWPNQSLDQLESIVGFKCSVFFSEVPRTIVTFSFNMSSIEAGQLSIGTDVSDSDYKPSGTGVAQFTTPWNSVLTIDGSKADKKSLASFAMAYSYVQGANQSNENTSLGKLPQSWEFTQDLTASPGLNPQLIAFLAYHQNPATNYMINDRIAFFNQNQLLISGNQIVKNDKNGVSVLTKPAVTLSWSPKDDFQAELVVYSYPAPPTNAVDWTKYSTKTWEGKNLSVSSNQPLVLLLSGKDVVGVMSNLKMTSGTLIIYLGITEFTPDGRISPDSFVAGIYGYNQTPNAPSLLRFPCLHFSHVQRNRHV</sequence>
<keyword evidence="3" id="KW-1185">Reference proteome</keyword>
<dbReference type="Proteomes" id="UP000835052">
    <property type="component" value="Unassembled WGS sequence"/>
</dbReference>
<feature type="chain" id="PRO_5035756002" description="CUB-like domain-containing protein" evidence="1">
    <location>
        <begin position="17"/>
        <end position="341"/>
    </location>
</feature>
<accession>A0A8S1HP25</accession>
<comment type="caution">
    <text evidence="2">The sequence shown here is derived from an EMBL/GenBank/DDBJ whole genome shotgun (WGS) entry which is preliminary data.</text>
</comment>
<gene>
    <name evidence="2" type="ORF">CAUJ_LOCUS14125</name>
</gene>
<evidence type="ECO:0000313" key="2">
    <source>
        <dbReference type="EMBL" id="CAD6198219.1"/>
    </source>
</evidence>
<protein>
    <recommendedName>
        <fullName evidence="4">CUB-like domain-containing protein</fullName>
    </recommendedName>
</protein>
<evidence type="ECO:0008006" key="4">
    <source>
        <dbReference type="Google" id="ProtNLM"/>
    </source>
</evidence>
<dbReference type="EMBL" id="CAJGYM010000118">
    <property type="protein sequence ID" value="CAD6198219.1"/>
    <property type="molecule type" value="Genomic_DNA"/>
</dbReference>
<feature type="signal peptide" evidence="1">
    <location>
        <begin position="1"/>
        <end position="16"/>
    </location>
</feature>
<reference evidence="2" key="1">
    <citation type="submission" date="2020-10" db="EMBL/GenBank/DDBJ databases">
        <authorList>
            <person name="Kikuchi T."/>
        </authorList>
    </citation>
    <scope>NUCLEOTIDE SEQUENCE</scope>
    <source>
        <strain evidence="2">NKZ352</strain>
    </source>
</reference>
<keyword evidence="1" id="KW-0732">Signal</keyword>
<evidence type="ECO:0000313" key="3">
    <source>
        <dbReference type="Proteomes" id="UP000835052"/>
    </source>
</evidence>